<organism evidence="2 3">
    <name type="scientific">Lysinibacillus xylanilyticus</name>
    <dbReference type="NCBI Taxonomy" id="582475"/>
    <lineage>
        <taxon>Bacteria</taxon>
        <taxon>Bacillati</taxon>
        <taxon>Bacillota</taxon>
        <taxon>Bacilli</taxon>
        <taxon>Bacillales</taxon>
        <taxon>Bacillaceae</taxon>
        <taxon>Lysinibacillus</taxon>
    </lineage>
</organism>
<feature type="chain" id="PRO_5039092330" evidence="1">
    <location>
        <begin position="20"/>
        <end position="450"/>
    </location>
</feature>
<protein>
    <submittedName>
        <fullName evidence="2">ABC transporter substrate-binding protein</fullName>
    </submittedName>
</protein>
<dbReference type="RefSeq" id="WP_100542253.1">
    <property type="nucleotide sequence ID" value="NZ_PHQY01000323.1"/>
</dbReference>
<dbReference type="EMBL" id="PHQY01000323">
    <property type="protein sequence ID" value="PJO44776.1"/>
    <property type="molecule type" value="Genomic_DNA"/>
</dbReference>
<accession>A0A2M9Q9N6</accession>
<comment type="caution">
    <text evidence="2">The sequence shown here is derived from an EMBL/GenBank/DDBJ whole genome shotgun (WGS) entry which is preliminary data.</text>
</comment>
<gene>
    <name evidence="2" type="ORF">CWD94_04565</name>
</gene>
<dbReference type="Pfam" id="PF13416">
    <property type="entry name" value="SBP_bac_8"/>
    <property type="match status" value="1"/>
</dbReference>
<dbReference type="PANTHER" id="PTHR43649">
    <property type="entry name" value="ARABINOSE-BINDING PROTEIN-RELATED"/>
    <property type="match status" value="1"/>
</dbReference>
<dbReference type="InterPro" id="IPR006059">
    <property type="entry name" value="SBP"/>
</dbReference>
<dbReference type="Proteomes" id="UP000232101">
    <property type="component" value="Unassembled WGS sequence"/>
</dbReference>
<evidence type="ECO:0000313" key="2">
    <source>
        <dbReference type="EMBL" id="PJO44776.1"/>
    </source>
</evidence>
<dbReference type="InterPro" id="IPR050490">
    <property type="entry name" value="Bact_solute-bd_prot1"/>
</dbReference>
<keyword evidence="1" id="KW-0732">Signal</keyword>
<dbReference type="SUPFAM" id="SSF53850">
    <property type="entry name" value="Periplasmic binding protein-like II"/>
    <property type="match status" value="1"/>
</dbReference>
<dbReference type="Gene3D" id="3.40.190.10">
    <property type="entry name" value="Periplasmic binding protein-like II"/>
    <property type="match status" value="1"/>
</dbReference>
<feature type="signal peptide" evidence="1">
    <location>
        <begin position="1"/>
        <end position="19"/>
    </location>
</feature>
<reference evidence="2 3" key="1">
    <citation type="submission" date="2017-11" db="EMBL/GenBank/DDBJ databases">
        <title>Bacterial isolate from king chilli rhizosphere.</title>
        <authorList>
            <person name="Takhelmayum P."/>
            <person name="Sarangthem I."/>
        </authorList>
    </citation>
    <scope>NUCLEOTIDE SEQUENCE [LARGE SCALE GENOMIC DNA]</scope>
    <source>
        <strain evidence="3">t26</strain>
    </source>
</reference>
<dbReference type="PANTHER" id="PTHR43649:SF12">
    <property type="entry name" value="DIACETYLCHITOBIOSE BINDING PROTEIN DASA"/>
    <property type="match status" value="1"/>
</dbReference>
<dbReference type="AlphaFoldDB" id="A0A2M9Q9N6"/>
<name>A0A2M9Q9N6_9BACI</name>
<evidence type="ECO:0000313" key="3">
    <source>
        <dbReference type="Proteomes" id="UP000232101"/>
    </source>
</evidence>
<dbReference type="PROSITE" id="PS51257">
    <property type="entry name" value="PROKAR_LIPOPROTEIN"/>
    <property type="match status" value="1"/>
</dbReference>
<proteinExistence type="predicted"/>
<evidence type="ECO:0000256" key="1">
    <source>
        <dbReference type="SAM" id="SignalP"/>
    </source>
</evidence>
<sequence>MKKLLTLFMVVSLFVSLLAGCSGGEGNTVKVTKEGEKIVVPFINGVGGALADRLDKIVMDFNQSQDKYVVKTTKAGNYDESYQKLQSGFAANNQEAIALLGSDVIQNYINKELVVPIDNFINDDKELKIDDYGKGFVSQATIDGKLYGIPLYGTTQILYYNKKVLAENGFTVDDLKTWEGVEKVAKKVSKRDANGNVQYAGWMPIWGTTNLIDSVRSSGGNVLSEDGTKVLINDETWVKVWEKYRTWLHEDKIMNIHTGGTGWEYWDNTIIDFVEGRTLGYTGSSGDQGFVFKSLGEGMDEAERLATFGAVQQPGWGDHKPAPKLEAYFLTLTRNTDPEVAQGAYEFMKFATSTEKTAEWSMETGYIPVQNNVTDYKPYADFVKKQPQALIPLEQANKYGVSPFIDPTGGKIYDALDIAKDKVEIEGISAKEALDEAAKIAQEELDKVKK</sequence>